<reference evidence="4 5" key="1">
    <citation type="submission" date="2016-12" db="EMBL/GenBank/DDBJ databases">
        <authorList>
            <person name="Song W.-J."/>
            <person name="Kurnit D.M."/>
        </authorList>
    </citation>
    <scope>NUCLEOTIDE SEQUENCE [LARGE SCALE GENOMIC DNA]</scope>
    <source>
        <strain evidence="4 5">IMCC3135</strain>
    </source>
</reference>
<protein>
    <recommendedName>
        <fullName evidence="3">Fe/B12 periplasmic-binding domain-containing protein</fullName>
    </recommendedName>
</protein>
<feature type="signal peptide" evidence="2">
    <location>
        <begin position="1"/>
        <end position="26"/>
    </location>
</feature>
<keyword evidence="5" id="KW-1185">Reference proteome</keyword>
<name>A0A2Z2NS89_9GAMM</name>
<dbReference type="InterPro" id="IPR050902">
    <property type="entry name" value="ABC_Transporter_SBP"/>
</dbReference>
<evidence type="ECO:0000313" key="4">
    <source>
        <dbReference type="EMBL" id="ASJ74352.1"/>
    </source>
</evidence>
<dbReference type="Proteomes" id="UP000250079">
    <property type="component" value="Chromosome"/>
</dbReference>
<dbReference type="PANTHER" id="PTHR30535:SF34">
    <property type="entry name" value="MOLYBDATE-BINDING PROTEIN MOLA"/>
    <property type="match status" value="1"/>
</dbReference>
<feature type="coiled-coil region" evidence="1">
    <location>
        <begin position="142"/>
        <end position="169"/>
    </location>
</feature>
<feature type="chain" id="PRO_5016443080" description="Fe/B12 periplasmic-binding domain-containing protein" evidence="2">
    <location>
        <begin position="27"/>
        <end position="300"/>
    </location>
</feature>
<evidence type="ECO:0000259" key="3">
    <source>
        <dbReference type="PROSITE" id="PS50983"/>
    </source>
</evidence>
<dbReference type="InterPro" id="IPR002491">
    <property type="entry name" value="ABC_transptr_periplasmic_BD"/>
</dbReference>
<dbReference type="GO" id="GO:0071281">
    <property type="term" value="P:cellular response to iron ion"/>
    <property type="evidence" value="ECO:0007669"/>
    <property type="project" value="TreeGrafter"/>
</dbReference>
<dbReference type="EMBL" id="CP018632">
    <property type="protein sequence ID" value="ASJ74352.1"/>
    <property type="molecule type" value="Genomic_DNA"/>
</dbReference>
<dbReference type="AlphaFoldDB" id="A0A2Z2NS89"/>
<dbReference type="OrthoDB" id="6495095at2"/>
<dbReference type="RefSeq" id="WP_157736158.1">
    <property type="nucleotide sequence ID" value="NZ_CP018632.1"/>
</dbReference>
<dbReference type="PANTHER" id="PTHR30535">
    <property type="entry name" value="VITAMIN B12-BINDING PROTEIN"/>
    <property type="match status" value="1"/>
</dbReference>
<keyword evidence="1" id="KW-0175">Coiled coil</keyword>
<evidence type="ECO:0000256" key="2">
    <source>
        <dbReference type="SAM" id="SignalP"/>
    </source>
</evidence>
<proteinExistence type="predicted"/>
<feature type="domain" description="Fe/B12 periplasmic-binding" evidence="3">
    <location>
        <begin position="34"/>
        <end position="297"/>
    </location>
</feature>
<dbReference type="SUPFAM" id="SSF53807">
    <property type="entry name" value="Helical backbone' metal receptor"/>
    <property type="match status" value="1"/>
</dbReference>
<dbReference type="Pfam" id="PF01497">
    <property type="entry name" value="Peripla_BP_2"/>
    <property type="match status" value="1"/>
</dbReference>
<gene>
    <name evidence="4" type="ORF">IMCC3135_21375</name>
</gene>
<dbReference type="Gene3D" id="3.40.50.1980">
    <property type="entry name" value="Nitrogenase molybdenum iron protein domain"/>
    <property type="match status" value="2"/>
</dbReference>
<sequence>MDVLKRHGLSLLLAAGMNFSAAAAAAADTGKLPSVLSINLCVDQMVMLLADPAQISALSRLSRESSGSYFHDKAQNHAQAEPQAEDILPRAPDVVVTGPYNSRYTLSLLDEIGVEVETLQIADSVESMLDNIRRMGDILHQQARAESVIATLMQQLAELDRRVDELDTAMRLSGRSSPRAAVYDANGYTVGHQSLRGEAMKRAGWHNVAADKGIESYGVLALEDMIHLAPDALIESPYSKGTYSRGQMLAEHPALRQAGLDPMIISLPSNQTICAGPWLVDVIGQLVEARERLRLRLEDS</sequence>
<keyword evidence="2" id="KW-0732">Signal</keyword>
<organism evidence="4 5">
    <name type="scientific">Granulosicoccus antarcticus IMCC3135</name>
    <dbReference type="NCBI Taxonomy" id="1192854"/>
    <lineage>
        <taxon>Bacteria</taxon>
        <taxon>Pseudomonadati</taxon>
        <taxon>Pseudomonadota</taxon>
        <taxon>Gammaproteobacteria</taxon>
        <taxon>Chromatiales</taxon>
        <taxon>Granulosicoccaceae</taxon>
        <taxon>Granulosicoccus</taxon>
    </lineage>
</organism>
<evidence type="ECO:0000256" key="1">
    <source>
        <dbReference type="SAM" id="Coils"/>
    </source>
</evidence>
<accession>A0A2Z2NS89</accession>
<evidence type="ECO:0000313" key="5">
    <source>
        <dbReference type="Proteomes" id="UP000250079"/>
    </source>
</evidence>
<dbReference type="KEGG" id="gai:IMCC3135_21375"/>
<dbReference type="PROSITE" id="PS50983">
    <property type="entry name" value="FE_B12_PBP"/>
    <property type="match status" value="1"/>
</dbReference>